<dbReference type="InterPro" id="IPR028994">
    <property type="entry name" value="Integrin_alpha_N"/>
</dbReference>
<accession>A0A6P2DFP9</accession>
<gene>
    <name evidence="1" type="ORF">SOIL9_03100</name>
</gene>
<protein>
    <submittedName>
        <fullName evidence="1">Hemolysin-type calcium-binding region domain protein</fullName>
    </submittedName>
</protein>
<dbReference type="AlphaFoldDB" id="A0A6P2DFP9"/>
<dbReference type="KEGG" id="gms:SOIL9_03100"/>
<organism evidence="1 2">
    <name type="scientific">Gemmata massiliana</name>
    <dbReference type="NCBI Taxonomy" id="1210884"/>
    <lineage>
        <taxon>Bacteria</taxon>
        <taxon>Pseudomonadati</taxon>
        <taxon>Planctomycetota</taxon>
        <taxon>Planctomycetia</taxon>
        <taxon>Gemmatales</taxon>
        <taxon>Gemmataceae</taxon>
        <taxon>Gemmata</taxon>
    </lineage>
</organism>
<dbReference type="Gene3D" id="2.130.10.130">
    <property type="entry name" value="Integrin alpha, N-terminal"/>
    <property type="match status" value="1"/>
</dbReference>
<dbReference type="EMBL" id="LR593886">
    <property type="protein sequence ID" value="VTR98332.1"/>
    <property type="molecule type" value="Genomic_DNA"/>
</dbReference>
<proteinExistence type="predicted"/>
<sequence length="399" mass="41276">MAHRRKSRSPHRLIGTLVEKHYCRLTILTSFTMIWPFRRRDSNTPSPPLCSRPAQLRIESLEDRSVPAVVVSATGTNFFPNPFGGGPFFPFDNFTGTVRSASGDVNGDGVADIITAQGVGSGSASRIRIFDGASSRFQSRAVVIADFYAYSNVPDASQTPGFAGGVFVASADLNGDGFAEVITSPGVGASGHLKVFNFNNGAGGFLGSAPSLRASFFAYPGFLGEIRVATLDPGSSQLPLLVTASGAGTTQSDIRLYTNAFNIGSVASDTLVVPVVQMFPYPGYLGGVSIAGGNAGRLFVSPNVGQAQVTEFDLNAPVGGPMTLSPGVTLSTGFNSPSDARLGVADVNGDSVPDVLTSSIGKNATGAISVFSLSTDTLSPLTGLVGFQGFGFFGDSWVG</sequence>
<evidence type="ECO:0000313" key="1">
    <source>
        <dbReference type="EMBL" id="VTR98332.1"/>
    </source>
</evidence>
<evidence type="ECO:0000313" key="2">
    <source>
        <dbReference type="Proteomes" id="UP000464178"/>
    </source>
</evidence>
<keyword evidence="2" id="KW-1185">Reference proteome</keyword>
<reference evidence="1 2" key="1">
    <citation type="submission" date="2019-05" db="EMBL/GenBank/DDBJ databases">
        <authorList>
            <consortium name="Science for Life Laboratories"/>
        </authorList>
    </citation>
    <scope>NUCLEOTIDE SEQUENCE [LARGE SCALE GENOMIC DNA]</scope>
    <source>
        <strain evidence="1">Soil9</strain>
    </source>
</reference>
<dbReference type="Proteomes" id="UP000464178">
    <property type="component" value="Chromosome"/>
</dbReference>
<name>A0A6P2DFP9_9BACT</name>
<dbReference type="SUPFAM" id="SSF69318">
    <property type="entry name" value="Integrin alpha N-terminal domain"/>
    <property type="match status" value="1"/>
</dbReference>